<sequence length="274" mass="31595">MGGDGGDERHWREWTRTCQTTRHAEKRQSAGPEGPIRREHKLSDAMDTARAAELALRELISSWRAAKQQFDANTMPFDFDPLSLDFPALTLQCLQPPPTLFSSTQHPTSTSWSVQCPGQREFEALKSFFEDEFQTWKISCVTANTDAMDELTYPTSNGPYRDKRDVVRKVEKSADHLEKQVNEHLESAYAVWESLPPQRQNELWILELARGVGRKHKEAEKMKEQQQKLQQENANLKSQIDQLNRLQQPREFKLSPQEPSRSTRSSSRMPTNRG</sequence>
<reference evidence="3" key="1">
    <citation type="submission" date="2020-10" db="EMBL/GenBank/DDBJ databases">
        <title>High-Quality Genome Resource of Clonostachys rosea strain S41 by Oxford Nanopore Long-Read Sequencing.</title>
        <authorList>
            <person name="Wang H."/>
        </authorList>
    </citation>
    <scope>NUCLEOTIDE SEQUENCE</scope>
    <source>
        <strain evidence="3">S41</strain>
    </source>
</reference>
<gene>
    <name evidence="3" type="ORF">IM811_010125</name>
</gene>
<dbReference type="AlphaFoldDB" id="A0A8H7NEY0"/>
<feature type="coiled-coil region" evidence="1">
    <location>
        <begin position="160"/>
        <end position="187"/>
    </location>
</feature>
<dbReference type="EMBL" id="JADCTT010000003">
    <property type="protein sequence ID" value="KAF9754684.1"/>
    <property type="molecule type" value="Genomic_DNA"/>
</dbReference>
<feature type="compositionally biased region" description="Polar residues" evidence="2">
    <location>
        <begin position="238"/>
        <end position="247"/>
    </location>
</feature>
<feature type="region of interest" description="Disordered" evidence="2">
    <location>
        <begin position="1"/>
        <end position="43"/>
    </location>
</feature>
<evidence type="ECO:0000256" key="2">
    <source>
        <dbReference type="SAM" id="MobiDB-lite"/>
    </source>
</evidence>
<keyword evidence="1" id="KW-0175">Coiled coil</keyword>
<comment type="caution">
    <text evidence="3">The sequence shown here is derived from an EMBL/GenBank/DDBJ whole genome shotgun (WGS) entry which is preliminary data.</text>
</comment>
<name>A0A8H7NEY0_BIOOC</name>
<evidence type="ECO:0000313" key="3">
    <source>
        <dbReference type="EMBL" id="KAF9754684.1"/>
    </source>
</evidence>
<protein>
    <submittedName>
        <fullName evidence="3">Uncharacterized protein</fullName>
    </submittedName>
</protein>
<accession>A0A8H7NEY0</accession>
<proteinExistence type="predicted"/>
<feature type="region of interest" description="Disordered" evidence="2">
    <location>
        <begin position="217"/>
        <end position="274"/>
    </location>
</feature>
<feature type="compositionally biased region" description="Low complexity" evidence="2">
    <location>
        <begin position="227"/>
        <end position="237"/>
    </location>
</feature>
<feature type="compositionally biased region" description="Basic and acidic residues" evidence="2">
    <location>
        <begin position="1"/>
        <end position="15"/>
    </location>
</feature>
<dbReference type="Proteomes" id="UP000616885">
    <property type="component" value="Unassembled WGS sequence"/>
</dbReference>
<evidence type="ECO:0000256" key="1">
    <source>
        <dbReference type="SAM" id="Coils"/>
    </source>
</evidence>
<evidence type="ECO:0000313" key="4">
    <source>
        <dbReference type="Proteomes" id="UP000616885"/>
    </source>
</evidence>
<organism evidence="3 4">
    <name type="scientific">Bionectria ochroleuca</name>
    <name type="common">Gliocladium roseum</name>
    <dbReference type="NCBI Taxonomy" id="29856"/>
    <lineage>
        <taxon>Eukaryota</taxon>
        <taxon>Fungi</taxon>
        <taxon>Dikarya</taxon>
        <taxon>Ascomycota</taxon>
        <taxon>Pezizomycotina</taxon>
        <taxon>Sordariomycetes</taxon>
        <taxon>Hypocreomycetidae</taxon>
        <taxon>Hypocreales</taxon>
        <taxon>Bionectriaceae</taxon>
        <taxon>Clonostachys</taxon>
    </lineage>
</organism>
<feature type="compositionally biased region" description="Basic and acidic residues" evidence="2">
    <location>
        <begin position="217"/>
        <end position="226"/>
    </location>
</feature>